<evidence type="ECO:0000313" key="3">
    <source>
        <dbReference type="Proteomes" id="UP000737171"/>
    </source>
</evidence>
<comment type="caution">
    <text evidence="2">The sequence shown here is derived from an EMBL/GenBank/DDBJ whole genome shotgun (WGS) entry which is preliminary data.</text>
</comment>
<dbReference type="Proteomes" id="UP000737171">
    <property type="component" value="Unassembled WGS sequence"/>
</dbReference>
<evidence type="ECO:0000313" key="2">
    <source>
        <dbReference type="EMBL" id="NRF68274.1"/>
    </source>
</evidence>
<dbReference type="InterPro" id="IPR002575">
    <property type="entry name" value="Aminoglycoside_PTrfase"/>
</dbReference>
<dbReference type="CDD" id="cd05120">
    <property type="entry name" value="APH_ChoK_like"/>
    <property type="match status" value="1"/>
</dbReference>
<gene>
    <name evidence="2" type="ORF">HLB44_14875</name>
</gene>
<dbReference type="SUPFAM" id="SSF56112">
    <property type="entry name" value="Protein kinase-like (PK-like)"/>
    <property type="match status" value="1"/>
</dbReference>
<sequence length="304" mass="33001">MSLTLPASIDVAGFDALHDDVARWRGLIASIGAGYSASPVEAAGAGTVLVGLVGQDLVVKLYPPFLRDHFEFEAAVLERLQGRLSVPTPQLVDRSEHDGWPFLVMTQLAGEPLDAAWPSLSEAARCRVLESIGRVAAEVHALAPDGLAALAPAWDHFVQRQRAGCLRRQQRTGLPAHLLAQLEPFVDGALPEGPPVILTGEYTPMNLLLQRRETRLAGMFDFGDGLLGPARYDWLGPLCFLAAGQRERCDAFLAGYGAPAGRDWRLPLLRLLLLHRYSNLPGQIAQPGWQAAPSFEALAELIWP</sequence>
<protein>
    <submittedName>
        <fullName evidence="2">Phosphotransferase</fullName>
    </submittedName>
</protein>
<dbReference type="EMBL" id="JABRWJ010000004">
    <property type="protein sequence ID" value="NRF68274.1"/>
    <property type="molecule type" value="Genomic_DNA"/>
</dbReference>
<organism evidence="2 3">
    <name type="scientific">Pseudaquabacterium terrae</name>
    <dbReference type="NCBI Taxonomy" id="2732868"/>
    <lineage>
        <taxon>Bacteria</taxon>
        <taxon>Pseudomonadati</taxon>
        <taxon>Pseudomonadota</taxon>
        <taxon>Betaproteobacteria</taxon>
        <taxon>Burkholderiales</taxon>
        <taxon>Sphaerotilaceae</taxon>
        <taxon>Pseudaquabacterium</taxon>
    </lineage>
</organism>
<evidence type="ECO:0000259" key="1">
    <source>
        <dbReference type="Pfam" id="PF01636"/>
    </source>
</evidence>
<dbReference type="RefSeq" id="WP_173123777.1">
    <property type="nucleotide sequence ID" value="NZ_JABRWJ010000004.1"/>
</dbReference>
<dbReference type="PIRSF" id="PIRSF000707">
    <property type="entry name" value="Hygromycin-B_kinase"/>
    <property type="match status" value="1"/>
</dbReference>
<reference evidence="2 3" key="1">
    <citation type="submission" date="2020-05" db="EMBL/GenBank/DDBJ databases">
        <title>Aquincola sp. isolate from soil.</title>
        <authorList>
            <person name="Han J."/>
            <person name="Kim D.-U."/>
        </authorList>
    </citation>
    <scope>NUCLEOTIDE SEQUENCE [LARGE SCALE GENOMIC DNA]</scope>
    <source>
        <strain evidence="2 3">S2</strain>
    </source>
</reference>
<dbReference type="InterPro" id="IPR051678">
    <property type="entry name" value="AGP_Transferase"/>
</dbReference>
<dbReference type="Pfam" id="PF01636">
    <property type="entry name" value="APH"/>
    <property type="match status" value="1"/>
</dbReference>
<dbReference type="PANTHER" id="PTHR21310">
    <property type="entry name" value="AMINOGLYCOSIDE PHOSPHOTRANSFERASE-RELATED-RELATED"/>
    <property type="match status" value="1"/>
</dbReference>
<dbReference type="Gene3D" id="3.90.1200.10">
    <property type="match status" value="1"/>
</dbReference>
<dbReference type="InterPro" id="IPR016259">
    <property type="entry name" value="Hygromycin-B_Kinase"/>
</dbReference>
<feature type="domain" description="Aminoglycoside phosphotransferase" evidence="1">
    <location>
        <begin position="47"/>
        <end position="265"/>
    </location>
</feature>
<dbReference type="PANTHER" id="PTHR21310:SF15">
    <property type="entry name" value="AMINOGLYCOSIDE PHOSPHOTRANSFERASE DOMAIN-CONTAINING PROTEIN"/>
    <property type="match status" value="1"/>
</dbReference>
<proteinExistence type="predicted"/>
<dbReference type="InterPro" id="IPR011009">
    <property type="entry name" value="Kinase-like_dom_sf"/>
</dbReference>
<accession>A0ABX2EI61</accession>
<name>A0ABX2EI61_9BURK</name>
<keyword evidence="3" id="KW-1185">Reference proteome</keyword>